<dbReference type="PANTHER" id="PTHR43537:SF5">
    <property type="entry name" value="UXU OPERON TRANSCRIPTIONAL REGULATOR"/>
    <property type="match status" value="1"/>
</dbReference>
<keyword evidence="3" id="KW-0804">Transcription</keyword>
<evidence type="ECO:0000259" key="4">
    <source>
        <dbReference type="PROSITE" id="PS50949"/>
    </source>
</evidence>
<evidence type="ECO:0000256" key="1">
    <source>
        <dbReference type="ARBA" id="ARBA00023015"/>
    </source>
</evidence>
<dbReference type="SMART" id="SM00895">
    <property type="entry name" value="FCD"/>
    <property type="match status" value="1"/>
</dbReference>
<dbReference type="PANTHER" id="PTHR43537">
    <property type="entry name" value="TRANSCRIPTIONAL REGULATOR, GNTR FAMILY"/>
    <property type="match status" value="1"/>
</dbReference>
<accession>A0ABS2TM84</accession>
<feature type="domain" description="HTH gntR-type" evidence="4">
    <location>
        <begin position="24"/>
        <end position="94"/>
    </location>
</feature>
<dbReference type="RefSeq" id="WP_205355212.1">
    <property type="nucleotide sequence ID" value="NZ_JADKYB010000001.1"/>
</dbReference>
<gene>
    <name evidence="5" type="ORF">ITX44_02220</name>
</gene>
<evidence type="ECO:0000313" key="6">
    <source>
        <dbReference type="Proteomes" id="UP000749040"/>
    </source>
</evidence>
<comment type="caution">
    <text evidence="5">The sequence shown here is derived from an EMBL/GenBank/DDBJ whole genome shotgun (WGS) entry which is preliminary data.</text>
</comment>
<dbReference type="Gene3D" id="1.20.120.530">
    <property type="entry name" value="GntR ligand-binding domain-like"/>
    <property type="match status" value="1"/>
</dbReference>
<dbReference type="Pfam" id="PF00392">
    <property type="entry name" value="GntR"/>
    <property type="match status" value="1"/>
</dbReference>
<sequence>MPPRRTARTTDGQSGGLLSPVTDRRISALIVDQVRSLIHEGKLTPGDRLPPEREMCERFGVSRVTVREALRVLEASGLVEIRVGAHGGAFVTKPTSDRVGASLTDLLTLSSVTAADVTEVRLVLEVGIIPLLCEHADETDLAALEDICDRQEAALATGQYDVALSAEFHTRLAASTHNTAFEMLIHSFHGPLLMSLATAQKTAPEMGQRGVREHRELIAAVRSGDSETGQRIMREHLSRTADRLCLDEPAARRTSRGRAPAGA</sequence>
<keyword evidence="6" id="KW-1185">Reference proteome</keyword>
<evidence type="ECO:0000256" key="3">
    <source>
        <dbReference type="ARBA" id="ARBA00023163"/>
    </source>
</evidence>
<dbReference type="Pfam" id="PF07729">
    <property type="entry name" value="FCD"/>
    <property type="match status" value="1"/>
</dbReference>
<evidence type="ECO:0000313" key="5">
    <source>
        <dbReference type="EMBL" id="MBM9503360.1"/>
    </source>
</evidence>
<dbReference type="SMART" id="SM00345">
    <property type="entry name" value="HTH_GNTR"/>
    <property type="match status" value="1"/>
</dbReference>
<dbReference type="SUPFAM" id="SSF46785">
    <property type="entry name" value="Winged helix' DNA-binding domain"/>
    <property type="match status" value="1"/>
</dbReference>
<keyword evidence="2" id="KW-0238">DNA-binding</keyword>
<dbReference type="InterPro" id="IPR011711">
    <property type="entry name" value="GntR_C"/>
</dbReference>
<dbReference type="EMBL" id="JADKYB010000001">
    <property type="protein sequence ID" value="MBM9503360.1"/>
    <property type="molecule type" value="Genomic_DNA"/>
</dbReference>
<reference evidence="5 6" key="1">
    <citation type="submission" date="2021-01" db="EMBL/GenBank/DDBJ databases">
        <title>Streptomyces acididurans sp. nov., isolated from a peat swamp forest soil.</title>
        <authorList>
            <person name="Chantavorakit T."/>
            <person name="Duangmal K."/>
        </authorList>
    </citation>
    <scope>NUCLEOTIDE SEQUENCE [LARGE SCALE GENOMIC DNA]</scope>
    <source>
        <strain evidence="5 6">KK5PA1</strain>
    </source>
</reference>
<evidence type="ECO:0000256" key="2">
    <source>
        <dbReference type="ARBA" id="ARBA00023125"/>
    </source>
</evidence>
<dbReference type="PRINTS" id="PR00035">
    <property type="entry name" value="HTHGNTR"/>
</dbReference>
<dbReference type="PROSITE" id="PS50949">
    <property type="entry name" value="HTH_GNTR"/>
    <property type="match status" value="1"/>
</dbReference>
<dbReference type="InterPro" id="IPR036388">
    <property type="entry name" value="WH-like_DNA-bd_sf"/>
</dbReference>
<dbReference type="Gene3D" id="1.10.10.10">
    <property type="entry name" value="Winged helix-like DNA-binding domain superfamily/Winged helix DNA-binding domain"/>
    <property type="match status" value="1"/>
</dbReference>
<dbReference type="InterPro" id="IPR036390">
    <property type="entry name" value="WH_DNA-bd_sf"/>
</dbReference>
<dbReference type="SUPFAM" id="SSF48008">
    <property type="entry name" value="GntR ligand-binding domain-like"/>
    <property type="match status" value="1"/>
</dbReference>
<dbReference type="Proteomes" id="UP000749040">
    <property type="component" value="Unassembled WGS sequence"/>
</dbReference>
<proteinExistence type="predicted"/>
<name>A0ABS2TM84_9ACTN</name>
<keyword evidence="1" id="KW-0805">Transcription regulation</keyword>
<dbReference type="InterPro" id="IPR008920">
    <property type="entry name" value="TF_FadR/GntR_C"/>
</dbReference>
<dbReference type="CDD" id="cd07377">
    <property type="entry name" value="WHTH_GntR"/>
    <property type="match status" value="1"/>
</dbReference>
<dbReference type="InterPro" id="IPR000524">
    <property type="entry name" value="Tscrpt_reg_HTH_GntR"/>
</dbReference>
<protein>
    <submittedName>
        <fullName evidence="5">FadR family transcriptional regulator</fullName>
    </submittedName>
</protein>
<organism evidence="5 6">
    <name type="scientific">Actinacidiphila acididurans</name>
    <dbReference type="NCBI Taxonomy" id="2784346"/>
    <lineage>
        <taxon>Bacteria</taxon>
        <taxon>Bacillati</taxon>
        <taxon>Actinomycetota</taxon>
        <taxon>Actinomycetes</taxon>
        <taxon>Kitasatosporales</taxon>
        <taxon>Streptomycetaceae</taxon>
        <taxon>Actinacidiphila</taxon>
    </lineage>
</organism>